<dbReference type="SUPFAM" id="SSF55729">
    <property type="entry name" value="Acyl-CoA N-acyltransferases (Nat)"/>
    <property type="match status" value="1"/>
</dbReference>
<dbReference type="Pfam" id="PF13508">
    <property type="entry name" value="Acetyltransf_7"/>
    <property type="match status" value="1"/>
</dbReference>
<dbReference type="InterPro" id="IPR053144">
    <property type="entry name" value="Acetyltransferase_Butenolide"/>
</dbReference>
<proteinExistence type="predicted"/>
<dbReference type="InterPro" id="IPR000182">
    <property type="entry name" value="GNAT_dom"/>
</dbReference>
<accession>A0A7S8IG68</accession>
<keyword evidence="2" id="KW-0808">Transferase</keyword>
<dbReference type="PANTHER" id="PTHR43233">
    <property type="entry name" value="FAMILY N-ACETYLTRANSFERASE, PUTATIVE (AFU_ORTHOLOGUE AFUA_6G03350)-RELATED"/>
    <property type="match status" value="1"/>
</dbReference>
<dbReference type="GO" id="GO:0016747">
    <property type="term" value="F:acyltransferase activity, transferring groups other than amino-acyl groups"/>
    <property type="evidence" value="ECO:0007669"/>
    <property type="project" value="InterPro"/>
</dbReference>
<dbReference type="Proteomes" id="UP000594468">
    <property type="component" value="Chromosome"/>
</dbReference>
<dbReference type="KEGG" id="pmet:G4Y79_08275"/>
<dbReference type="InterPro" id="IPR016181">
    <property type="entry name" value="Acyl_CoA_acyltransferase"/>
</dbReference>
<name>A0A7S8IG68_9CHLR</name>
<dbReference type="PANTHER" id="PTHR43233:SF1">
    <property type="entry name" value="FAMILY N-ACETYLTRANSFERASE, PUTATIVE (AFU_ORTHOLOGUE AFUA_6G03350)-RELATED"/>
    <property type="match status" value="1"/>
</dbReference>
<evidence type="ECO:0000313" key="3">
    <source>
        <dbReference type="Proteomes" id="UP000594468"/>
    </source>
</evidence>
<reference evidence="2 3" key="1">
    <citation type="submission" date="2020-02" db="EMBL/GenBank/DDBJ databases">
        <authorList>
            <person name="Zheng R.K."/>
            <person name="Sun C.M."/>
        </authorList>
    </citation>
    <scope>NUCLEOTIDE SEQUENCE [LARGE SCALE GENOMIC DNA]</scope>
    <source>
        <strain evidence="3">rifampicinis</strain>
    </source>
</reference>
<feature type="domain" description="N-acetyltransferase" evidence="1">
    <location>
        <begin position="9"/>
        <end position="142"/>
    </location>
</feature>
<dbReference type="Gene3D" id="3.40.630.30">
    <property type="match status" value="1"/>
</dbReference>
<dbReference type="AlphaFoldDB" id="A0A7S8IG68"/>
<gene>
    <name evidence="2" type="ORF">G4Y79_08275</name>
</gene>
<organism evidence="2 3">
    <name type="scientific">Phototrophicus methaneseepsis</name>
    <dbReference type="NCBI Taxonomy" id="2710758"/>
    <lineage>
        <taxon>Bacteria</taxon>
        <taxon>Bacillati</taxon>
        <taxon>Chloroflexota</taxon>
        <taxon>Candidatus Thermofontia</taxon>
        <taxon>Phototrophicales</taxon>
        <taxon>Phototrophicaceae</taxon>
        <taxon>Phototrophicus</taxon>
    </lineage>
</organism>
<protein>
    <submittedName>
        <fullName evidence="2">GNAT family N-acetyltransferase</fullName>
    </submittedName>
</protein>
<dbReference type="PROSITE" id="PS51186">
    <property type="entry name" value="GNAT"/>
    <property type="match status" value="1"/>
</dbReference>
<dbReference type="RefSeq" id="WP_195172420.1">
    <property type="nucleotide sequence ID" value="NZ_CP062983.1"/>
</dbReference>
<dbReference type="CDD" id="cd04301">
    <property type="entry name" value="NAT_SF"/>
    <property type="match status" value="1"/>
</dbReference>
<evidence type="ECO:0000259" key="1">
    <source>
        <dbReference type="PROSITE" id="PS51186"/>
    </source>
</evidence>
<dbReference type="EMBL" id="CP062983">
    <property type="protein sequence ID" value="QPC84357.1"/>
    <property type="molecule type" value="Genomic_DNA"/>
</dbReference>
<sequence>MDYSQSHFLVSTDQNRLDIPYMHQCLSEKTYWATGRLYETVERSVRNSMCFGMYDTEKDRQIGFARIITDYITFAWLADVFIDPDYRGQGLGKWLVECVTNDPELNPIRRFLLATKDAEELYTKYGFTPLPEGYRYMQRMQDVK</sequence>
<evidence type="ECO:0000313" key="2">
    <source>
        <dbReference type="EMBL" id="QPC84357.1"/>
    </source>
</evidence>
<keyword evidence="3" id="KW-1185">Reference proteome</keyword>